<evidence type="ECO:0000256" key="5">
    <source>
        <dbReference type="SAM" id="MobiDB-lite"/>
    </source>
</evidence>
<name>A0A7S2FKV5_9STRA</name>
<dbReference type="CDD" id="cd00268">
    <property type="entry name" value="DEADc"/>
    <property type="match status" value="1"/>
</dbReference>
<dbReference type="SUPFAM" id="SSF52540">
    <property type="entry name" value="P-loop containing nucleoside triphosphate hydrolases"/>
    <property type="match status" value="1"/>
</dbReference>
<organism evidence="8">
    <name type="scientific">Octactis speculum</name>
    <dbReference type="NCBI Taxonomy" id="3111310"/>
    <lineage>
        <taxon>Eukaryota</taxon>
        <taxon>Sar</taxon>
        <taxon>Stramenopiles</taxon>
        <taxon>Ochrophyta</taxon>
        <taxon>Dictyochophyceae</taxon>
        <taxon>Dictyochales</taxon>
        <taxon>Dictyochaceae</taxon>
        <taxon>Octactis</taxon>
    </lineage>
</organism>
<feature type="region of interest" description="Disordered" evidence="5">
    <location>
        <begin position="442"/>
        <end position="534"/>
    </location>
</feature>
<dbReference type="InterPro" id="IPR011545">
    <property type="entry name" value="DEAD/DEAH_box_helicase_dom"/>
</dbReference>
<evidence type="ECO:0000259" key="6">
    <source>
        <dbReference type="PROSITE" id="PS51192"/>
    </source>
</evidence>
<dbReference type="GO" id="GO:0005829">
    <property type="term" value="C:cytosol"/>
    <property type="evidence" value="ECO:0007669"/>
    <property type="project" value="TreeGrafter"/>
</dbReference>
<dbReference type="Gene3D" id="3.40.50.300">
    <property type="entry name" value="P-loop containing nucleotide triphosphate hydrolases"/>
    <property type="match status" value="2"/>
</dbReference>
<feature type="domain" description="Helicase ATP-binding" evidence="6">
    <location>
        <begin position="70"/>
        <end position="254"/>
    </location>
</feature>
<dbReference type="Pfam" id="PF00271">
    <property type="entry name" value="Helicase_C"/>
    <property type="match status" value="1"/>
</dbReference>
<dbReference type="GO" id="GO:0016787">
    <property type="term" value="F:hydrolase activity"/>
    <property type="evidence" value="ECO:0007669"/>
    <property type="project" value="UniProtKB-KW"/>
</dbReference>
<accession>A0A7S2FKV5</accession>
<dbReference type="SMART" id="SM00490">
    <property type="entry name" value="HELICc"/>
    <property type="match status" value="1"/>
</dbReference>
<dbReference type="InterPro" id="IPR027417">
    <property type="entry name" value="P-loop_NTPase"/>
</dbReference>
<gene>
    <name evidence="8" type="ORF">DSPE1174_LOCUS8449</name>
</gene>
<dbReference type="GO" id="GO:0003676">
    <property type="term" value="F:nucleic acid binding"/>
    <property type="evidence" value="ECO:0007669"/>
    <property type="project" value="InterPro"/>
</dbReference>
<evidence type="ECO:0008006" key="9">
    <source>
        <dbReference type="Google" id="ProtNLM"/>
    </source>
</evidence>
<dbReference type="PANTHER" id="PTHR47959:SF1">
    <property type="entry name" value="ATP-DEPENDENT RNA HELICASE DBPA"/>
    <property type="match status" value="1"/>
</dbReference>
<keyword evidence="4" id="KW-0067">ATP-binding</keyword>
<feature type="region of interest" description="Disordered" evidence="5">
    <location>
        <begin position="317"/>
        <end position="350"/>
    </location>
</feature>
<dbReference type="EMBL" id="HBGS01016139">
    <property type="protein sequence ID" value="CAD9400412.1"/>
    <property type="molecule type" value="Transcribed_RNA"/>
</dbReference>
<evidence type="ECO:0000259" key="7">
    <source>
        <dbReference type="PROSITE" id="PS51194"/>
    </source>
</evidence>
<keyword evidence="2" id="KW-0378">Hydrolase</keyword>
<evidence type="ECO:0000313" key="8">
    <source>
        <dbReference type="EMBL" id="CAD9400412.1"/>
    </source>
</evidence>
<feature type="compositionally biased region" description="Basic and acidic residues" evidence="5">
    <location>
        <begin position="442"/>
        <end position="477"/>
    </location>
</feature>
<keyword evidence="3" id="KW-0347">Helicase</keyword>
<dbReference type="GO" id="GO:0005524">
    <property type="term" value="F:ATP binding"/>
    <property type="evidence" value="ECO:0007669"/>
    <property type="project" value="UniProtKB-KW"/>
</dbReference>
<feature type="compositionally biased region" description="Basic residues" evidence="5">
    <location>
        <begin position="525"/>
        <end position="534"/>
    </location>
</feature>
<dbReference type="PROSITE" id="PS51194">
    <property type="entry name" value="HELICASE_CTER"/>
    <property type="match status" value="1"/>
</dbReference>
<dbReference type="PROSITE" id="PS51192">
    <property type="entry name" value="HELICASE_ATP_BIND_1"/>
    <property type="match status" value="1"/>
</dbReference>
<dbReference type="InterPro" id="IPR044742">
    <property type="entry name" value="DEAD/DEAH_RhlB"/>
</dbReference>
<dbReference type="InterPro" id="IPR014001">
    <property type="entry name" value="Helicase_ATP-bd"/>
</dbReference>
<dbReference type="PANTHER" id="PTHR47959">
    <property type="entry name" value="ATP-DEPENDENT RNA HELICASE RHLE-RELATED"/>
    <property type="match status" value="1"/>
</dbReference>
<dbReference type="InterPro" id="IPR001650">
    <property type="entry name" value="Helicase_C-like"/>
</dbReference>
<sequence>MQLMHLRVHSLLGTFSRARFGRGPLLTQRWSSLSPTDLPEFRKLGLTEGLLEAVADLELKEPSSIQRAAVPQVLQGQNIALAASTGSGKTLAYLLPIVQALKIQEDMGYDRLAKRPRVLVLVPTRELATQVLSVAKHLGHYSKFSSCCIVGGGDNGQQRRALTGVQDVCVASAGRLLKHQELGHMHLSQVTHVVIDEVDTMLMQGFGPDLQKLLKPILLSPERRENVQFIVVTATMTKAVRRLLEDGDLPQMRTLEADDLHQALPNALHRMLNAAGQDKIEVLKDLVRGKHQKPTLIFCNTVASCRAVTHALREETNNNFGDMDYDSDDAEGGNGGGGGASSPVRSYHGEMPSNERVEALGDFKAGDASILVCTDLAQRGLDIQDVAKVINFDFPRNPIDYLHRAGRTARAGRKGEILSLVLKRDLPLATAIERAVARGEPLDGLTNDKRDYAPGGRLSDKEAQKKQKGRSVGERGGKQGSDARGSQKKEYPGSGRSGRERGGTQGSDARGSQKKEYPGNGSTGRRGRKKVRRS</sequence>
<feature type="compositionally biased region" description="Basic and acidic residues" evidence="5">
    <location>
        <begin position="485"/>
        <end position="502"/>
    </location>
</feature>
<dbReference type="InterPro" id="IPR050079">
    <property type="entry name" value="DEAD_box_RNA_helicase"/>
</dbReference>
<feature type="domain" description="Helicase C-terminal" evidence="7">
    <location>
        <begin position="282"/>
        <end position="453"/>
    </location>
</feature>
<dbReference type="Pfam" id="PF00270">
    <property type="entry name" value="DEAD"/>
    <property type="match status" value="1"/>
</dbReference>
<protein>
    <recommendedName>
        <fullName evidence="9">RNA helicase</fullName>
    </recommendedName>
</protein>
<dbReference type="CDD" id="cd18787">
    <property type="entry name" value="SF2_C_DEAD"/>
    <property type="match status" value="1"/>
</dbReference>
<evidence type="ECO:0000256" key="2">
    <source>
        <dbReference type="ARBA" id="ARBA00022801"/>
    </source>
</evidence>
<keyword evidence="1" id="KW-0547">Nucleotide-binding</keyword>
<evidence type="ECO:0000256" key="1">
    <source>
        <dbReference type="ARBA" id="ARBA00022741"/>
    </source>
</evidence>
<evidence type="ECO:0000256" key="4">
    <source>
        <dbReference type="ARBA" id="ARBA00022840"/>
    </source>
</evidence>
<reference evidence="8" key="1">
    <citation type="submission" date="2021-01" db="EMBL/GenBank/DDBJ databases">
        <authorList>
            <person name="Corre E."/>
            <person name="Pelletier E."/>
            <person name="Niang G."/>
            <person name="Scheremetjew M."/>
            <person name="Finn R."/>
            <person name="Kale V."/>
            <person name="Holt S."/>
            <person name="Cochrane G."/>
            <person name="Meng A."/>
            <person name="Brown T."/>
            <person name="Cohen L."/>
        </authorList>
    </citation>
    <scope>NUCLEOTIDE SEQUENCE</scope>
    <source>
        <strain evidence="8">CCMP1381</strain>
    </source>
</reference>
<evidence type="ECO:0000256" key="3">
    <source>
        <dbReference type="ARBA" id="ARBA00022806"/>
    </source>
</evidence>
<proteinExistence type="predicted"/>
<dbReference type="AlphaFoldDB" id="A0A7S2FKV5"/>
<dbReference type="GO" id="GO:0003724">
    <property type="term" value="F:RNA helicase activity"/>
    <property type="evidence" value="ECO:0007669"/>
    <property type="project" value="TreeGrafter"/>
</dbReference>
<dbReference type="SMART" id="SM00487">
    <property type="entry name" value="DEXDc"/>
    <property type="match status" value="1"/>
</dbReference>